<comment type="caution">
    <text evidence="2">The sequence shown here is derived from an EMBL/GenBank/DDBJ whole genome shotgun (WGS) entry which is preliminary data.</text>
</comment>
<name>A0ABD4XCJ2_9RHOB</name>
<dbReference type="InterPro" id="IPR011104">
    <property type="entry name" value="Hpr_kin/Pase_C"/>
</dbReference>
<organism evidence="2 3">
    <name type="scientific">Phaeobacter gallaeciensis</name>
    <dbReference type="NCBI Taxonomy" id="60890"/>
    <lineage>
        <taxon>Bacteria</taxon>
        <taxon>Pseudomonadati</taxon>
        <taxon>Pseudomonadota</taxon>
        <taxon>Alphaproteobacteria</taxon>
        <taxon>Rhodobacterales</taxon>
        <taxon>Roseobacteraceae</taxon>
        <taxon>Phaeobacter</taxon>
    </lineage>
</organism>
<accession>A0ABD4XCJ2</accession>
<feature type="domain" description="HPr kinase/phosphorylase C-terminal" evidence="1">
    <location>
        <begin position="8"/>
        <end position="84"/>
    </location>
</feature>
<keyword evidence="2" id="KW-0418">Kinase</keyword>
<dbReference type="Proteomes" id="UP001218364">
    <property type="component" value="Unassembled WGS sequence"/>
</dbReference>
<reference evidence="2 3" key="1">
    <citation type="submission" date="2023-02" db="EMBL/GenBank/DDBJ databases">
        <title>Population genomics of bacteria associated with diatom.</title>
        <authorList>
            <person name="Xie J."/>
            <person name="Wang H."/>
        </authorList>
    </citation>
    <scope>NUCLEOTIDE SEQUENCE [LARGE SCALE GENOMIC DNA]</scope>
    <source>
        <strain evidence="2 3">PT47_8</strain>
    </source>
</reference>
<dbReference type="AlphaFoldDB" id="A0ABD4XCJ2"/>
<keyword evidence="2" id="KW-0808">Transferase</keyword>
<dbReference type="GO" id="GO:0016301">
    <property type="term" value="F:kinase activity"/>
    <property type="evidence" value="ECO:0007669"/>
    <property type="project" value="UniProtKB-KW"/>
</dbReference>
<gene>
    <name evidence="2" type="ORF">PXK24_16195</name>
</gene>
<dbReference type="Gene3D" id="3.40.50.300">
    <property type="entry name" value="P-loop containing nucleotide triphosphate hydrolases"/>
    <property type="match status" value="1"/>
</dbReference>
<sequence>MVQDLSHCIHASCVALDGRGLLIRGASGSGKSALALHLMAYGAQLVADDRVLLTLHDGSVVARPPKATAGLIEARGLGILHAENTAQAAVCAIVDLDRLADGRLPAQSAETILGLDLPVIHRVEATHFAPALLQYLKCGALNPDA</sequence>
<evidence type="ECO:0000313" key="3">
    <source>
        <dbReference type="Proteomes" id="UP001218364"/>
    </source>
</evidence>
<dbReference type="EMBL" id="JARCJK010000009">
    <property type="protein sequence ID" value="MDE4167237.1"/>
    <property type="molecule type" value="Genomic_DNA"/>
</dbReference>
<evidence type="ECO:0000313" key="2">
    <source>
        <dbReference type="EMBL" id="MDE4167237.1"/>
    </source>
</evidence>
<protein>
    <submittedName>
        <fullName evidence="2">HPr kinase/phosphatase C-terminal domain-containing protein</fullName>
    </submittedName>
</protein>
<dbReference type="RefSeq" id="WP_082996037.1">
    <property type="nucleotide sequence ID" value="NZ_CP015124.1"/>
</dbReference>
<evidence type="ECO:0000259" key="1">
    <source>
        <dbReference type="Pfam" id="PF07475"/>
    </source>
</evidence>
<proteinExistence type="predicted"/>
<dbReference type="SUPFAM" id="SSF53795">
    <property type="entry name" value="PEP carboxykinase-like"/>
    <property type="match status" value="1"/>
</dbReference>
<dbReference type="InterPro" id="IPR027417">
    <property type="entry name" value="P-loop_NTPase"/>
</dbReference>
<dbReference type="CDD" id="cd01918">
    <property type="entry name" value="HprK_C"/>
    <property type="match status" value="1"/>
</dbReference>
<dbReference type="Pfam" id="PF07475">
    <property type="entry name" value="Hpr_kinase_C"/>
    <property type="match status" value="1"/>
</dbReference>